<evidence type="ECO:0000313" key="1">
    <source>
        <dbReference type="EMBL" id="KKL89450.1"/>
    </source>
</evidence>
<comment type="caution">
    <text evidence="1">The sequence shown here is derived from an EMBL/GenBank/DDBJ whole genome shotgun (WGS) entry which is preliminary data.</text>
</comment>
<dbReference type="EMBL" id="LAZR01020283">
    <property type="protein sequence ID" value="KKL89450.1"/>
    <property type="molecule type" value="Genomic_DNA"/>
</dbReference>
<gene>
    <name evidence="1" type="ORF">LCGC14_1914600</name>
</gene>
<accession>A0A0F9I6M5</accession>
<sequence length="165" mass="19619">MDEAGTHIPILCKAFEQGDGPILEMGAGLFSTAILDMLCKVRQKRHILTLENDREWYEQTRENYQSDYHDVVFVEDWDKAPVEDTFWGLVLIDHRPSYRRVADIIRLKHKAYYILVHDSELADHKVYRYDKALSHFRYHYDYKECLPNTMVFSNYSPLQELSCPR</sequence>
<proteinExistence type="predicted"/>
<organism evidence="1">
    <name type="scientific">marine sediment metagenome</name>
    <dbReference type="NCBI Taxonomy" id="412755"/>
    <lineage>
        <taxon>unclassified sequences</taxon>
        <taxon>metagenomes</taxon>
        <taxon>ecological metagenomes</taxon>
    </lineage>
</organism>
<dbReference type="AlphaFoldDB" id="A0A0F9I6M5"/>
<evidence type="ECO:0008006" key="2">
    <source>
        <dbReference type="Google" id="ProtNLM"/>
    </source>
</evidence>
<protein>
    <recommendedName>
        <fullName evidence="2">Class I SAM-dependent methyltransferase</fullName>
    </recommendedName>
</protein>
<name>A0A0F9I6M5_9ZZZZ</name>
<reference evidence="1" key="1">
    <citation type="journal article" date="2015" name="Nature">
        <title>Complex archaea that bridge the gap between prokaryotes and eukaryotes.</title>
        <authorList>
            <person name="Spang A."/>
            <person name="Saw J.H."/>
            <person name="Jorgensen S.L."/>
            <person name="Zaremba-Niedzwiedzka K."/>
            <person name="Martijn J."/>
            <person name="Lind A.E."/>
            <person name="van Eijk R."/>
            <person name="Schleper C."/>
            <person name="Guy L."/>
            <person name="Ettema T.J."/>
        </authorList>
    </citation>
    <scope>NUCLEOTIDE SEQUENCE</scope>
</reference>